<gene>
    <name evidence="1" type="ORF">CVLEPA_LOCUS19110</name>
</gene>
<reference evidence="1 2" key="1">
    <citation type="submission" date="2024-02" db="EMBL/GenBank/DDBJ databases">
        <authorList>
            <person name="Daric V."/>
            <person name="Darras S."/>
        </authorList>
    </citation>
    <scope>NUCLEOTIDE SEQUENCE [LARGE SCALE GENOMIC DNA]</scope>
</reference>
<dbReference type="EMBL" id="CAWYQH010000103">
    <property type="protein sequence ID" value="CAK8687075.1"/>
    <property type="molecule type" value="Genomic_DNA"/>
</dbReference>
<organism evidence="1 2">
    <name type="scientific">Clavelina lepadiformis</name>
    <name type="common">Light-bulb sea squirt</name>
    <name type="synonym">Ascidia lepadiformis</name>
    <dbReference type="NCBI Taxonomy" id="159417"/>
    <lineage>
        <taxon>Eukaryota</taxon>
        <taxon>Metazoa</taxon>
        <taxon>Chordata</taxon>
        <taxon>Tunicata</taxon>
        <taxon>Ascidiacea</taxon>
        <taxon>Aplousobranchia</taxon>
        <taxon>Clavelinidae</taxon>
        <taxon>Clavelina</taxon>
    </lineage>
</organism>
<proteinExistence type="predicted"/>
<keyword evidence="2" id="KW-1185">Reference proteome</keyword>
<evidence type="ECO:0000313" key="1">
    <source>
        <dbReference type="EMBL" id="CAK8687075.1"/>
    </source>
</evidence>
<protein>
    <submittedName>
        <fullName evidence="1">Uncharacterized protein</fullName>
    </submittedName>
</protein>
<comment type="caution">
    <text evidence="1">The sequence shown here is derived from an EMBL/GenBank/DDBJ whole genome shotgun (WGS) entry which is preliminary data.</text>
</comment>
<evidence type="ECO:0000313" key="2">
    <source>
        <dbReference type="Proteomes" id="UP001642483"/>
    </source>
</evidence>
<sequence>MAWERVRRRARRTYTNARICGSIEHKNHLEQNHVVKMRRTKDESSIFVSLIGQEVESA</sequence>
<dbReference type="Proteomes" id="UP001642483">
    <property type="component" value="Unassembled WGS sequence"/>
</dbReference>
<accession>A0ABP0GAD9</accession>
<name>A0ABP0GAD9_CLALP</name>